<dbReference type="PANTHER" id="PTHR43180:SF80">
    <property type="entry name" value="NAD(P)-BINDING PROTEIN"/>
    <property type="match status" value="1"/>
</dbReference>
<keyword evidence="2" id="KW-0560">Oxidoreductase</keyword>
<keyword evidence="5" id="KW-1185">Reference proteome</keyword>
<dbReference type="InterPro" id="IPR036291">
    <property type="entry name" value="NAD(P)-bd_dom_sf"/>
</dbReference>
<dbReference type="Pfam" id="PF00106">
    <property type="entry name" value="adh_short"/>
    <property type="match status" value="1"/>
</dbReference>
<name>A0A1Y2FWY2_9BASI</name>
<dbReference type="Gene3D" id="3.40.50.720">
    <property type="entry name" value="NAD(P)-binding Rossmann-like Domain"/>
    <property type="match status" value="1"/>
</dbReference>
<feature type="region of interest" description="Disordered" evidence="3">
    <location>
        <begin position="208"/>
        <end position="227"/>
    </location>
</feature>
<dbReference type="GO" id="GO:0016491">
    <property type="term" value="F:oxidoreductase activity"/>
    <property type="evidence" value="ECO:0007669"/>
    <property type="project" value="UniProtKB-KW"/>
</dbReference>
<dbReference type="InterPro" id="IPR002347">
    <property type="entry name" value="SDR_fam"/>
</dbReference>
<organism evidence="4 5">
    <name type="scientific">Leucosporidium creatinivorum</name>
    <dbReference type="NCBI Taxonomy" id="106004"/>
    <lineage>
        <taxon>Eukaryota</taxon>
        <taxon>Fungi</taxon>
        <taxon>Dikarya</taxon>
        <taxon>Basidiomycota</taxon>
        <taxon>Pucciniomycotina</taxon>
        <taxon>Microbotryomycetes</taxon>
        <taxon>Leucosporidiales</taxon>
        <taxon>Leucosporidium</taxon>
    </lineage>
</organism>
<evidence type="ECO:0000313" key="5">
    <source>
        <dbReference type="Proteomes" id="UP000193467"/>
    </source>
</evidence>
<comment type="caution">
    <text evidence="4">The sequence shown here is derived from an EMBL/GenBank/DDBJ whole genome shotgun (WGS) entry which is preliminary data.</text>
</comment>
<evidence type="ECO:0000256" key="3">
    <source>
        <dbReference type="SAM" id="MobiDB-lite"/>
    </source>
</evidence>
<accession>A0A1Y2FWY2</accession>
<dbReference type="OrthoDB" id="5371740at2759"/>
<dbReference type="SUPFAM" id="SSF51735">
    <property type="entry name" value="NAD(P)-binding Rossmann-fold domains"/>
    <property type="match status" value="1"/>
</dbReference>
<protein>
    <recommendedName>
        <fullName evidence="6">NAD(P)-binding protein</fullName>
    </recommendedName>
</protein>
<reference evidence="4 5" key="1">
    <citation type="submission" date="2016-07" db="EMBL/GenBank/DDBJ databases">
        <title>Pervasive Adenine N6-methylation of Active Genes in Fungi.</title>
        <authorList>
            <consortium name="DOE Joint Genome Institute"/>
            <person name="Mondo S.J."/>
            <person name="Dannebaum R.O."/>
            <person name="Kuo R.C."/>
            <person name="Labutti K."/>
            <person name="Haridas S."/>
            <person name="Kuo A."/>
            <person name="Salamov A."/>
            <person name="Ahrendt S.R."/>
            <person name="Lipzen A."/>
            <person name="Sullivan W."/>
            <person name="Andreopoulos W.B."/>
            <person name="Clum A."/>
            <person name="Lindquist E."/>
            <person name="Daum C."/>
            <person name="Ramamoorthy G.K."/>
            <person name="Gryganskyi A."/>
            <person name="Culley D."/>
            <person name="Magnuson J.K."/>
            <person name="James T.Y."/>
            <person name="O'Malley M.A."/>
            <person name="Stajich J.E."/>
            <person name="Spatafora J.W."/>
            <person name="Visel A."/>
            <person name="Grigoriev I.V."/>
        </authorList>
    </citation>
    <scope>NUCLEOTIDE SEQUENCE [LARGE SCALE GENOMIC DNA]</scope>
    <source>
        <strain evidence="4 5">62-1032</strain>
    </source>
</reference>
<feature type="compositionally biased region" description="Polar residues" evidence="3">
    <location>
        <begin position="211"/>
        <end position="227"/>
    </location>
</feature>
<dbReference type="STRING" id="106004.A0A1Y2FWY2"/>
<gene>
    <name evidence="4" type="ORF">BCR35DRAFT_329809</name>
</gene>
<evidence type="ECO:0008006" key="6">
    <source>
        <dbReference type="Google" id="ProtNLM"/>
    </source>
</evidence>
<dbReference type="AlphaFoldDB" id="A0A1Y2FWY2"/>
<dbReference type="EMBL" id="MCGR01000009">
    <property type="protein sequence ID" value="ORY88558.1"/>
    <property type="molecule type" value="Genomic_DNA"/>
</dbReference>
<evidence type="ECO:0000313" key="4">
    <source>
        <dbReference type="EMBL" id="ORY88558.1"/>
    </source>
</evidence>
<proteinExistence type="inferred from homology"/>
<dbReference type="PANTHER" id="PTHR43180">
    <property type="entry name" value="3-OXOACYL-(ACYL-CARRIER-PROTEIN) REDUCTASE (AFU_ORTHOLOGUE AFUA_6G11210)"/>
    <property type="match status" value="1"/>
</dbReference>
<evidence type="ECO:0000256" key="2">
    <source>
        <dbReference type="ARBA" id="ARBA00023002"/>
    </source>
</evidence>
<dbReference type="PRINTS" id="PR00081">
    <property type="entry name" value="GDHRDH"/>
</dbReference>
<dbReference type="InParanoid" id="A0A1Y2FWY2"/>
<evidence type="ECO:0000256" key="1">
    <source>
        <dbReference type="ARBA" id="ARBA00006484"/>
    </source>
</evidence>
<dbReference type="Proteomes" id="UP000193467">
    <property type="component" value="Unassembled WGS sequence"/>
</dbReference>
<sequence length="329" mass="33803">MSAINTSHPSFTGRTAVITGGSSGIGLTTALLLSSLGCNVLIGDLQPPAPSVSLPPNVVYHQTDVLSYPSLLALFRFSKAHFGVYPDLIYANAGISEKGKLFGGGEEEDIEQEPDHKTLRVDLEAVANTVRIGWWGVRQEKKEGVIVVTASMAGYAGQMGLPMYNAAKHGCVGLVRSLRYLGPSQGISISLVAPAITTTPLLVSPLPYAKSPSSAPDPTGRGSSLTSLSHMEDPAAVTSAFKSAGVPVNTPDDVAHVVVGLMGEGKGSNGKGVLVQGGLCSDLERGIAGCREEWMGGEGRMARLYKGGSGGGVGIGTGTGTGGKKEAKL</sequence>
<comment type="similarity">
    <text evidence="1">Belongs to the short-chain dehydrogenases/reductases (SDR) family.</text>
</comment>